<evidence type="ECO:0000256" key="2">
    <source>
        <dbReference type="ARBA" id="ARBA00023125"/>
    </source>
</evidence>
<organism evidence="7 8">
    <name type="scientific">Actinopolyspora alba</name>
    <dbReference type="NCBI Taxonomy" id="673379"/>
    <lineage>
        <taxon>Bacteria</taxon>
        <taxon>Bacillati</taxon>
        <taxon>Actinomycetota</taxon>
        <taxon>Actinomycetes</taxon>
        <taxon>Actinopolysporales</taxon>
        <taxon>Actinopolysporaceae</taxon>
        <taxon>Actinopolyspora</taxon>
        <taxon>Actinopolyspora alba group</taxon>
    </lineage>
</organism>
<evidence type="ECO:0000259" key="5">
    <source>
        <dbReference type="Pfam" id="PF00440"/>
    </source>
</evidence>
<gene>
    <name evidence="7" type="ORF">SAMN04487819_109139</name>
</gene>
<dbReference type="InterPro" id="IPR050109">
    <property type="entry name" value="HTH-type_TetR-like_transc_reg"/>
</dbReference>
<dbReference type="EMBL" id="FOMZ01000009">
    <property type="protein sequence ID" value="SFE21199.1"/>
    <property type="molecule type" value="Genomic_DNA"/>
</dbReference>
<evidence type="ECO:0000259" key="6">
    <source>
        <dbReference type="Pfam" id="PF17754"/>
    </source>
</evidence>
<dbReference type="GO" id="GO:0000976">
    <property type="term" value="F:transcription cis-regulatory region binding"/>
    <property type="evidence" value="ECO:0007669"/>
    <property type="project" value="TreeGrafter"/>
</dbReference>
<dbReference type="Proteomes" id="UP000198716">
    <property type="component" value="Unassembled WGS sequence"/>
</dbReference>
<dbReference type="Pfam" id="PF17754">
    <property type="entry name" value="TetR_C_14"/>
    <property type="match status" value="1"/>
</dbReference>
<dbReference type="InterPro" id="IPR041347">
    <property type="entry name" value="MftR_C"/>
</dbReference>
<name>A0A1I1YP44_9ACTN</name>
<evidence type="ECO:0000313" key="8">
    <source>
        <dbReference type="Proteomes" id="UP000198716"/>
    </source>
</evidence>
<dbReference type="Pfam" id="PF00440">
    <property type="entry name" value="TetR_N"/>
    <property type="match status" value="1"/>
</dbReference>
<dbReference type="SUPFAM" id="SSF46689">
    <property type="entry name" value="Homeodomain-like"/>
    <property type="match status" value="1"/>
</dbReference>
<keyword evidence="8" id="KW-1185">Reference proteome</keyword>
<dbReference type="InterPro" id="IPR001647">
    <property type="entry name" value="HTH_TetR"/>
</dbReference>
<dbReference type="InterPro" id="IPR009057">
    <property type="entry name" value="Homeodomain-like_sf"/>
</dbReference>
<proteinExistence type="predicted"/>
<evidence type="ECO:0000256" key="3">
    <source>
        <dbReference type="ARBA" id="ARBA00023163"/>
    </source>
</evidence>
<evidence type="ECO:0000256" key="4">
    <source>
        <dbReference type="SAM" id="MobiDB-lite"/>
    </source>
</evidence>
<dbReference type="RefSeq" id="WP_092927916.1">
    <property type="nucleotide sequence ID" value="NZ_FOMZ01000009.1"/>
</dbReference>
<feature type="domain" description="HTH tetR-type" evidence="5">
    <location>
        <begin position="31"/>
        <end position="64"/>
    </location>
</feature>
<keyword evidence="2" id="KW-0238">DNA-binding</keyword>
<feature type="domain" description="MftR C-terminal" evidence="6">
    <location>
        <begin position="111"/>
        <end position="202"/>
    </location>
</feature>
<dbReference type="GO" id="GO:0003700">
    <property type="term" value="F:DNA-binding transcription factor activity"/>
    <property type="evidence" value="ECO:0007669"/>
    <property type="project" value="TreeGrafter"/>
</dbReference>
<dbReference type="PANTHER" id="PTHR30055:SF238">
    <property type="entry name" value="MYCOFACTOCIN BIOSYNTHESIS TRANSCRIPTIONAL REGULATOR MFTR-RELATED"/>
    <property type="match status" value="1"/>
</dbReference>
<dbReference type="PANTHER" id="PTHR30055">
    <property type="entry name" value="HTH-TYPE TRANSCRIPTIONAL REGULATOR RUTR"/>
    <property type="match status" value="1"/>
</dbReference>
<feature type="region of interest" description="Disordered" evidence="4">
    <location>
        <begin position="1"/>
        <end position="25"/>
    </location>
</feature>
<keyword evidence="3" id="KW-0804">Transcription</keyword>
<evidence type="ECO:0000313" key="7">
    <source>
        <dbReference type="EMBL" id="SFE21199.1"/>
    </source>
</evidence>
<evidence type="ECO:0000256" key="1">
    <source>
        <dbReference type="ARBA" id="ARBA00023015"/>
    </source>
</evidence>
<keyword evidence="1" id="KW-0805">Transcription regulation</keyword>
<dbReference type="AlphaFoldDB" id="A0A1I1YP44"/>
<reference evidence="8" key="1">
    <citation type="submission" date="2016-10" db="EMBL/GenBank/DDBJ databases">
        <authorList>
            <person name="Varghese N."/>
            <person name="Submissions S."/>
        </authorList>
    </citation>
    <scope>NUCLEOTIDE SEQUENCE [LARGE SCALE GENOMIC DNA]</scope>
    <source>
        <strain evidence="8">DSM 45004</strain>
    </source>
</reference>
<dbReference type="Gene3D" id="1.10.357.10">
    <property type="entry name" value="Tetracycline Repressor, domain 2"/>
    <property type="match status" value="1"/>
</dbReference>
<sequence>MSSEQETSNRRTGRPPLTERRKAATRMDIAREAVRLFTSKGVAETSADEIAEAAGLSIRTLWRYCPGPGKESFIRPLLTNGIDDVARALADWAPGEALPDRLRGHAGADENADVDTMLALVRLTEDEPEIRTVWLQAHRDAEPAFAAGIAHRTGRRADELRVKTEAAMVNTALRVAVEHTAEHSPGPERAGTVLRAALREVLPTISRDAPDDAAGNALPGAPA</sequence>
<accession>A0A1I1YP44</accession>
<protein>
    <submittedName>
        <fullName evidence="7">Transcriptional regulator, TetR family</fullName>
    </submittedName>
</protein>